<dbReference type="EC" id="5.1.3.13" evidence="3 7"/>
<dbReference type="AlphaFoldDB" id="A0A9D9MZY6"/>
<gene>
    <name evidence="8" type="primary">rfbC</name>
    <name evidence="8" type="ORF">IAC08_04015</name>
</gene>
<dbReference type="InterPro" id="IPR011051">
    <property type="entry name" value="RmlC_Cupin_sf"/>
</dbReference>
<comment type="similarity">
    <text evidence="7">Belongs to the dTDP-4-dehydrorhamnose 3,5-epimerase family.</text>
</comment>
<evidence type="ECO:0000256" key="2">
    <source>
        <dbReference type="ARBA" id="ARBA00001997"/>
    </source>
</evidence>
<evidence type="ECO:0000256" key="1">
    <source>
        <dbReference type="ARBA" id="ARBA00001298"/>
    </source>
</evidence>
<dbReference type="EMBL" id="JADIMK010000040">
    <property type="protein sequence ID" value="MBO8455554.1"/>
    <property type="molecule type" value="Genomic_DNA"/>
</dbReference>
<dbReference type="GO" id="GO:0008830">
    <property type="term" value="F:dTDP-4-dehydrorhamnose 3,5-epimerase activity"/>
    <property type="evidence" value="ECO:0007669"/>
    <property type="project" value="UniProtKB-UniRule"/>
</dbReference>
<reference evidence="8" key="2">
    <citation type="journal article" date="2021" name="PeerJ">
        <title>Extensive microbial diversity within the chicken gut microbiome revealed by metagenomics and culture.</title>
        <authorList>
            <person name="Gilroy R."/>
            <person name="Ravi A."/>
            <person name="Getino M."/>
            <person name="Pursley I."/>
            <person name="Horton D.L."/>
            <person name="Alikhan N.F."/>
            <person name="Baker D."/>
            <person name="Gharbi K."/>
            <person name="Hall N."/>
            <person name="Watson M."/>
            <person name="Adriaenssens E.M."/>
            <person name="Foster-Nyarko E."/>
            <person name="Jarju S."/>
            <person name="Secka A."/>
            <person name="Antonio M."/>
            <person name="Oren A."/>
            <person name="Chaudhuri R.R."/>
            <person name="La Ragione R."/>
            <person name="Hildebrand F."/>
            <person name="Pallen M.J."/>
        </authorList>
    </citation>
    <scope>NUCLEOTIDE SEQUENCE</scope>
    <source>
        <strain evidence="8">B1-3475</strain>
    </source>
</reference>
<evidence type="ECO:0000313" key="8">
    <source>
        <dbReference type="EMBL" id="MBO8455554.1"/>
    </source>
</evidence>
<dbReference type="InterPro" id="IPR000888">
    <property type="entry name" value="RmlC-like"/>
</dbReference>
<evidence type="ECO:0000256" key="5">
    <source>
        <dbReference type="PIRSR" id="PIRSR600888-1"/>
    </source>
</evidence>
<evidence type="ECO:0000256" key="4">
    <source>
        <dbReference type="ARBA" id="ARBA00019595"/>
    </source>
</evidence>
<dbReference type="Gene3D" id="2.60.120.10">
    <property type="entry name" value="Jelly Rolls"/>
    <property type="match status" value="1"/>
</dbReference>
<proteinExistence type="inferred from homology"/>
<dbReference type="PANTHER" id="PTHR21047:SF2">
    <property type="entry name" value="THYMIDINE DIPHOSPHO-4-KETO-RHAMNOSE 3,5-EPIMERASE"/>
    <property type="match status" value="1"/>
</dbReference>
<sequence>MKVVETPVEGVVIIEPRIFADGRGYFFESYSERDFNAQVRAVHFVQDNESRSSYGVLRGLHFQKPPYTQSKLVRVIKGTVLDVAVDIRRGSPTFGRHVAVELSGENHRQLFIPRGFAHGFSVLTEEAVFQYKCDSFYAPQSEGALAWDDPDLGIDWKIPSSDVILSEKDRHHSRLKDADWLFDYSEDYYREA</sequence>
<name>A0A9D9MZY6_9BACT</name>
<comment type="caution">
    <text evidence="8">The sequence shown here is derived from an EMBL/GenBank/DDBJ whole genome shotgun (WGS) entry which is preliminary data.</text>
</comment>
<feature type="site" description="Participates in a stacking interaction with the thymidine ring of dTDP-4-oxo-6-deoxyglucose" evidence="6">
    <location>
        <position position="137"/>
    </location>
</feature>
<dbReference type="PANTHER" id="PTHR21047">
    <property type="entry name" value="DTDP-6-DEOXY-D-GLUCOSE-3,5 EPIMERASE"/>
    <property type="match status" value="1"/>
</dbReference>
<accession>A0A9D9MZY6</accession>
<dbReference type="InterPro" id="IPR014710">
    <property type="entry name" value="RmlC-like_jellyroll"/>
</dbReference>
<comment type="pathway">
    <text evidence="7">Carbohydrate biosynthesis; dTDP-L-rhamnose biosynthesis.</text>
</comment>
<evidence type="ECO:0000256" key="3">
    <source>
        <dbReference type="ARBA" id="ARBA00012098"/>
    </source>
</evidence>
<dbReference type="NCBIfam" id="TIGR01221">
    <property type="entry name" value="rmlC"/>
    <property type="match status" value="1"/>
</dbReference>
<protein>
    <recommendedName>
        <fullName evidence="4 7">dTDP-4-dehydrorhamnose 3,5-epimerase</fullName>
        <ecNumber evidence="3 7">5.1.3.13</ecNumber>
    </recommendedName>
    <alternativeName>
        <fullName evidence="7">Thymidine diphospho-4-keto-rhamnose 3,5-epimerase</fullName>
    </alternativeName>
</protein>
<dbReference type="GO" id="GO:0005829">
    <property type="term" value="C:cytosol"/>
    <property type="evidence" value="ECO:0007669"/>
    <property type="project" value="TreeGrafter"/>
</dbReference>
<reference evidence="8" key="1">
    <citation type="submission" date="2020-10" db="EMBL/GenBank/DDBJ databases">
        <authorList>
            <person name="Gilroy R."/>
        </authorList>
    </citation>
    <scope>NUCLEOTIDE SEQUENCE</scope>
    <source>
        <strain evidence="8">B1-3475</strain>
    </source>
</reference>
<evidence type="ECO:0000256" key="7">
    <source>
        <dbReference type="RuleBase" id="RU364069"/>
    </source>
</evidence>
<keyword evidence="7 8" id="KW-0413">Isomerase</keyword>
<dbReference type="Pfam" id="PF00908">
    <property type="entry name" value="dTDP_sugar_isom"/>
    <property type="match status" value="1"/>
</dbReference>
<feature type="active site" description="Proton acceptor" evidence="5">
    <location>
        <position position="61"/>
    </location>
</feature>
<dbReference type="GO" id="GO:0000271">
    <property type="term" value="P:polysaccharide biosynthetic process"/>
    <property type="evidence" value="ECO:0007669"/>
    <property type="project" value="TreeGrafter"/>
</dbReference>
<dbReference type="CDD" id="cd00438">
    <property type="entry name" value="cupin_RmlC"/>
    <property type="match status" value="1"/>
</dbReference>
<comment type="function">
    <text evidence="2 7">Catalyzes the epimerization of the C3' and C5'positions of dTDP-6-deoxy-D-xylo-4-hexulose, forming dTDP-6-deoxy-L-lyxo-4-hexulose.</text>
</comment>
<organism evidence="8 9">
    <name type="scientific">Candidatus Cryptobacteroides intestinigallinarum</name>
    <dbReference type="NCBI Taxonomy" id="2840767"/>
    <lineage>
        <taxon>Bacteria</taxon>
        <taxon>Pseudomonadati</taxon>
        <taxon>Bacteroidota</taxon>
        <taxon>Bacteroidia</taxon>
        <taxon>Bacteroidales</taxon>
        <taxon>Candidatus Cryptobacteroides</taxon>
    </lineage>
</organism>
<evidence type="ECO:0000256" key="6">
    <source>
        <dbReference type="PIRSR" id="PIRSR600888-3"/>
    </source>
</evidence>
<dbReference type="Proteomes" id="UP000823617">
    <property type="component" value="Unassembled WGS sequence"/>
</dbReference>
<dbReference type="GO" id="GO:0019305">
    <property type="term" value="P:dTDP-rhamnose biosynthetic process"/>
    <property type="evidence" value="ECO:0007669"/>
    <property type="project" value="UniProtKB-UniRule"/>
</dbReference>
<feature type="active site" description="Proton donor" evidence="5">
    <location>
        <position position="131"/>
    </location>
</feature>
<dbReference type="SUPFAM" id="SSF51182">
    <property type="entry name" value="RmlC-like cupins"/>
    <property type="match status" value="1"/>
</dbReference>
<evidence type="ECO:0000313" key="9">
    <source>
        <dbReference type="Proteomes" id="UP000823617"/>
    </source>
</evidence>
<comment type="catalytic activity">
    <reaction evidence="1 7">
        <text>dTDP-4-dehydro-6-deoxy-alpha-D-glucose = dTDP-4-dehydro-beta-L-rhamnose</text>
        <dbReference type="Rhea" id="RHEA:16969"/>
        <dbReference type="ChEBI" id="CHEBI:57649"/>
        <dbReference type="ChEBI" id="CHEBI:62830"/>
        <dbReference type="EC" id="5.1.3.13"/>
    </reaction>
</comment>
<comment type="subunit">
    <text evidence="7">Homodimer.</text>
</comment>